<dbReference type="PANTHER" id="PTHR43715">
    <property type="entry name" value="GDP-MANNOSE 4,6-DEHYDRATASE"/>
    <property type="match status" value="1"/>
</dbReference>
<comment type="cofactor">
    <cofactor evidence="2 7">
        <name>NADP(+)</name>
        <dbReference type="ChEBI" id="CHEBI:58349"/>
    </cofactor>
</comment>
<feature type="domain" description="NAD(P)-binding" evidence="9">
    <location>
        <begin position="6"/>
        <end position="290"/>
    </location>
</feature>
<dbReference type="NCBIfam" id="TIGR01472">
    <property type="entry name" value="gmd"/>
    <property type="match status" value="1"/>
</dbReference>
<dbReference type="Gene3D" id="3.90.25.10">
    <property type="entry name" value="UDP-galactose 4-epimerase, domain 1"/>
    <property type="match status" value="1"/>
</dbReference>
<comment type="caution">
    <text evidence="7">Lacks conserved residue(s) required for the propagation of feature annotation.</text>
</comment>
<dbReference type="EMBL" id="CP003989">
    <property type="protein sequence ID" value="AGA32377.1"/>
    <property type="molecule type" value="Genomic_DNA"/>
</dbReference>
<dbReference type="OrthoDB" id="9779041at2"/>
<dbReference type="STRING" id="1255043.TVNIR_0680"/>
<comment type="function">
    <text evidence="6 7">Catalyzes the conversion of GDP-D-mannose to GDP-4-dehydro-6-deoxy-D-mannose.</text>
</comment>
<evidence type="ECO:0000256" key="5">
    <source>
        <dbReference type="ARBA" id="ARBA00023239"/>
    </source>
</evidence>
<feature type="domain" description="NAD(P)-binding" evidence="9">
    <location>
        <begin position="334"/>
        <end position="382"/>
    </location>
</feature>
<dbReference type="AlphaFoldDB" id="L0DTQ6"/>
<dbReference type="GO" id="GO:0070401">
    <property type="term" value="F:NADP+ binding"/>
    <property type="evidence" value="ECO:0007669"/>
    <property type="project" value="UniProtKB-UniRule"/>
</dbReference>
<evidence type="ECO:0000313" key="11">
    <source>
        <dbReference type="Proteomes" id="UP000010809"/>
    </source>
</evidence>
<evidence type="ECO:0000256" key="6">
    <source>
        <dbReference type="ARBA" id="ARBA00059383"/>
    </source>
</evidence>
<dbReference type="Gene3D" id="3.40.50.720">
    <property type="entry name" value="NAD(P)-binding Rossmann-like Domain"/>
    <property type="match status" value="1"/>
</dbReference>
<feature type="compositionally biased region" description="Polar residues" evidence="8">
    <location>
        <begin position="290"/>
        <end position="301"/>
    </location>
</feature>
<accession>L0DTQ6</accession>
<evidence type="ECO:0000256" key="7">
    <source>
        <dbReference type="HAMAP-Rule" id="MF_00955"/>
    </source>
</evidence>
<keyword evidence="5 7" id="KW-0456">Lyase</keyword>
<comment type="similarity">
    <text evidence="3 7">Belongs to the NAD(P)-dependent epimerase/dehydratase family. GDP-mannose 4,6-dehydratase subfamily.</text>
</comment>
<evidence type="ECO:0000256" key="2">
    <source>
        <dbReference type="ARBA" id="ARBA00001937"/>
    </source>
</evidence>
<dbReference type="InterPro" id="IPR006368">
    <property type="entry name" value="GDP_Man_deHydtase"/>
</dbReference>
<evidence type="ECO:0000256" key="4">
    <source>
        <dbReference type="ARBA" id="ARBA00011989"/>
    </source>
</evidence>
<feature type="region of interest" description="Disordered" evidence="8">
    <location>
        <begin position="288"/>
        <end position="335"/>
    </location>
</feature>
<dbReference type="InterPro" id="IPR016040">
    <property type="entry name" value="NAD(P)-bd_dom"/>
</dbReference>
<dbReference type="PATRIC" id="fig|1255043.3.peg.686"/>
<dbReference type="InterPro" id="IPR036291">
    <property type="entry name" value="NAD(P)-bd_dom_sf"/>
</dbReference>
<dbReference type="KEGG" id="tni:TVNIR_0680"/>
<dbReference type="Proteomes" id="UP000010809">
    <property type="component" value="Chromosome"/>
</dbReference>
<evidence type="ECO:0000313" key="10">
    <source>
        <dbReference type="EMBL" id="AGA32377.1"/>
    </source>
</evidence>
<dbReference type="EC" id="4.2.1.47" evidence="4 7"/>
<dbReference type="FunFam" id="3.40.50.720:FF:000924">
    <property type="entry name" value="GDP-mannose 4,6 dehydratase"/>
    <property type="match status" value="1"/>
</dbReference>
<dbReference type="Pfam" id="PF16363">
    <property type="entry name" value="GDP_Man_Dehyd"/>
    <property type="match status" value="2"/>
</dbReference>
<name>L0DTQ6_THIND</name>
<keyword evidence="11" id="KW-1185">Reference proteome</keyword>
<dbReference type="HOGENOM" id="CLU_007383_14_0_6"/>
<reference evidence="10" key="1">
    <citation type="submission" date="2015-12" db="EMBL/GenBank/DDBJ databases">
        <authorList>
            <person name="Tikhonova T.V."/>
            <person name="Pavlov A.R."/>
            <person name="Beletsky A.V."/>
            <person name="Mardanov A.V."/>
            <person name="Sorokin D.Y."/>
            <person name="Ravin N.V."/>
            <person name="Popov V.O."/>
        </authorList>
    </citation>
    <scope>NUCLEOTIDE SEQUENCE</scope>
    <source>
        <strain evidence="10">DSM 14787</strain>
    </source>
</reference>
<dbReference type="RefSeq" id="WP_015257527.1">
    <property type="nucleotide sequence ID" value="NC_019902.2"/>
</dbReference>
<protein>
    <recommendedName>
        <fullName evidence="4 7">GDP-mannose 4,6-dehydratase</fullName>
        <ecNumber evidence="4 7">4.2.1.47</ecNumber>
    </recommendedName>
    <alternativeName>
        <fullName evidence="7">GDP-D-mannose dehydratase</fullName>
    </alternativeName>
</protein>
<comment type="catalytic activity">
    <reaction evidence="1 7">
        <text>GDP-alpha-D-mannose = GDP-4-dehydro-alpha-D-rhamnose + H2O</text>
        <dbReference type="Rhea" id="RHEA:23820"/>
        <dbReference type="ChEBI" id="CHEBI:15377"/>
        <dbReference type="ChEBI" id="CHEBI:57527"/>
        <dbReference type="ChEBI" id="CHEBI:57964"/>
        <dbReference type="EC" id="4.2.1.47"/>
    </reaction>
</comment>
<evidence type="ECO:0000256" key="1">
    <source>
        <dbReference type="ARBA" id="ARBA00000188"/>
    </source>
</evidence>
<evidence type="ECO:0000259" key="9">
    <source>
        <dbReference type="Pfam" id="PF16363"/>
    </source>
</evidence>
<proteinExistence type="inferred from homology"/>
<dbReference type="GO" id="GO:0042351">
    <property type="term" value="P:'de novo' GDP-L-fucose biosynthetic process"/>
    <property type="evidence" value="ECO:0007669"/>
    <property type="project" value="TreeGrafter"/>
</dbReference>
<sequence length="408" mass="46037">MTKTALITGITGQDGAYLAEFLLAKGYTVHGIKRRTSLFNTDRIDHLYQDPHDPDRRFVLHHGDMTDATSLIHIIQKTQPDEIYNLAAQSHVAVSFEEPEYTANSDALGALRVLEAIRILGLEKKTRFYQASTSELFGKVQEIPQKETTPFYPRSPYAVAKLYAYWITVNYREAYGLYACNGILFNHESPIRGETFVTRKITRALARIKLGLQDTLYLGNLDAKRDWGHAKDYVEMQWLMLQQERPEDFVIATGQQYSVRDFVNAAAAELGMEIRWEGQGLNEKGYWPNRPTTVTASSPQGNAAVHTPSSLRGGEADEAVQPPPGLPRASGPRNDGERAIIAVDPRYFRPTEVETLLGDPTKAREKLGWTPRITFQELVAEMVREDLAIAQRDDLVRNSGYTVMNHHE</sequence>
<dbReference type="eggNOG" id="COG1089">
    <property type="taxonomic scope" value="Bacteria"/>
</dbReference>
<dbReference type="HAMAP" id="MF_00955">
    <property type="entry name" value="GDP_Man_dehydratase"/>
    <property type="match status" value="1"/>
</dbReference>
<keyword evidence="7" id="KW-0521">NADP</keyword>
<dbReference type="PANTHER" id="PTHR43715:SF1">
    <property type="entry name" value="GDP-MANNOSE 4,6 DEHYDRATASE"/>
    <property type="match status" value="1"/>
</dbReference>
<evidence type="ECO:0000256" key="3">
    <source>
        <dbReference type="ARBA" id="ARBA00009263"/>
    </source>
</evidence>
<dbReference type="SUPFAM" id="SSF51735">
    <property type="entry name" value="NAD(P)-binding Rossmann-fold domains"/>
    <property type="match status" value="2"/>
</dbReference>
<gene>
    <name evidence="10" type="primary">gmd [H]</name>
    <name evidence="7" type="synonym">gmd</name>
    <name evidence="10" type="ordered locus">TVNIR_0680</name>
</gene>
<evidence type="ECO:0000256" key="8">
    <source>
        <dbReference type="SAM" id="MobiDB-lite"/>
    </source>
</evidence>
<dbReference type="GO" id="GO:0008446">
    <property type="term" value="F:GDP-mannose 4,6-dehydratase activity"/>
    <property type="evidence" value="ECO:0007669"/>
    <property type="project" value="UniProtKB-UniRule"/>
</dbReference>
<organism evidence="10 11">
    <name type="scientific">Thioalkalivibrio nitratireducens (strain DSM 14787 / UNIQEM 213 / ALEN2)</name>
    <dbReference type="NCBI Taxonomy" id="1255043"/>
    <lineage>
        <taxon>Bacteria</taxon>
        <taxon>Pseudomonadati</taxon>
        <taxon>Pseudomonadota</taxon>
        <taxon>Gammaproteobacteria</taxon>
        <taxon>Chromatiales</taxon>
        <taxon>Ectothiorhodospiraceae</taxon>
        <taxon>Thioalkalivibrio</taxon>
    </lineage>
</organism>
<dbReference type="CDD" id="cd05260">
    <property type="entry name" value="GDP_MD_SDR_e"/>
    <property type="match status" value="1"/>
</dbReference>